<evidence type="ECO:0008006" key="3">
    <source>
        <dbReference type="Google" id="ProtNLM"/>
    </source>
</evidence>
<accession>A0A2S6NCG8</accession>
<sequence>MPPRELIAEQIPLRRPSLFDLFRRKPRSDVTYTVLSTGPAAFPGERRFAPRRRTRLRSGKILDRANRFLVETSILDRSAGGLRLRLAHNCELPEIFHLFDDESESIHAFRVIWRRHDTVGVRARPGGPVPATRRLIIELRGKFYAIKD</sequence>
<dbReference type="Proteomes" id="UP000239089">
    <property type="component" value="Unassembled WGS sequence"/>
</dbReference>
<dbReference type="OrthoDB" id="7950104at2"/>
<gene>
    <name evidence="1" type="ORF">CCR94_05790</name>
</gene>
<comment type="caution">
    <text evidence="1">The sequence shown here is derived from an EMBL/GenBank/DDBJ whole genome shotgun (WGS) entry which is preliminary data.</text>
</comment>
<name>A0A2S6NCG8_9HYPH</name>
<dbReference type="EMBL" id="NHSJ01000040">
    <property type="protein sequence ID" value="PPQ32320.1"/>
    <property type="molecule type" value="Genomic_DNA"/>
</dbReference>
<reference evidence="1 2" key="1">
    <citation type="journal article" date="2018" name="Arch. Microbiol.">
        <title>New insights into the metabolic potential of the phototrophic purple bacterium Rhodopila globiformis DSM 161(T) from its draft genome sequence and evidence for a vanadium-dependent nitrogenase.</title>
        <authorList>
            <person name="Imhoff J.F."/>
            <person name="Rahn T."/>
            <person name="Kunzel S."/>
            <person name="Neulinger S.C."/>
        </authorList>
    </citation>
    <scope>NUCLEOTIDE SEQUENCE [LARGE SCALE GENOMIC DNA]</scope>
    <source>
        <strain evidence="1 2">DSM 16996</strain>
    </source>
</reference>
<keyword evidence="2" id="KW-1185">Reference proteome</keyword>
<evidence type="ECO:0000313" key="2">
    <source>
        <dbReference type="Proteomes" id="UP000239089"/>
    </source>
</evidence>
<proteinExistence type="predicted"/>
<dbReference type="RefSeq" id="WP_104506938.1">
    <property type="nucleotide sequence ID" value="NZ_JACIGC010000013.1"/>
</dbReference>
<evidence type="ECO:0000313" key="1">
    <source>
        <dbReference type="EMBL" id="PPQ32320.1"/>
    </source>
</evidence>
<dbReference type="AlphaFoldDB" id="A0A2S6NCG8"/>
<organism evidence="1 2">
    <name type="scientific">Rhodoblastus sphagnicola</name>
    <dbReference type="NCBI Taxonomy" id="333368"/>
    <lineage>
        <taxon>Bacteria</taxon>
        <taxon>Pseudomonadati</taxon>
        <taxon>Pseudomonadota</taxon>
        <taxon>Alphaproteobacteria</taxon>
        <taxon>Hyphomicrobiales</taxon>
        <taxon>Rhodoblastaceae</taxon>
        <taxon>Rhodoblastus</taxon>
    </lineage>
</organism>
<protein>
    <recommendedName>
        <fullName evidence="3">PilZ domain-containing protein</fullName>
    </recommendedName>
</protein>